<dbReference type="AlphaFoldDB" id="A0A7U4GH21"/>
<proteinExistence type="predicted"/>
<reference evidence="1 2" key="1">
    <citation type="submission" date="2017-11" db="EMBL/GenBank/DDBJ databases">
        <title>The complete genome sequence and comparative genome analysis of Yersinia enterocolitica strain LC20.</title>
        <authorList>
            <person name="Shi G."/>
            <person name="Su M."/>
            <person name="Liang J."/>
            <person name="Gu W."/>
            <person name="Xiao Y."/>
            <person name="Zhang Z."/>
            <person name="Qiu H."/>
            <person name="Duan R."/>
            <person name="Zhang Z."/>
            <person name="Li Y."/>
            <person name="Zhang X."/>
            <person name="Ling Y."/>
            <person name="Song L."/>
            <person name="Chen M."/>
            <person name="Zhao Y."/>
            <person name="Wu J."/>
            <person name="Jing H."/>
            <person name="Xiao J."/>
            <person name="Wang X."/>
        </authorList>
    </citation>
    <scope>NUCLEOTIDE SEQUENCE [LARGE SCALE GENOMIC DNA]</scope>
    <source>
        <strain evidence="1 2">LC20</strain>
    </source>
</reference>
<organism evidence="1 2">
    <name type="scientific">Yersinia enterocolitica LC20</name>
    <dbReference type="NCBI Taxonomy" id="1443113"/>
    <lineage>
        <taxon>Bacteria</taxon>
        <taxon>Pseudomonadati</taxon>
        <taxon>Pseudomonadota</taxon>
        <taxon>Gammaproteobacteria</taxon>
        <taxon>Enterobacterales</taxon>
        <taxon>Yersiniaceae</taxon>
        <taxon>Yersinia</taxon>
    </lineage>
</organism>
<gene>
    <name evidence="1" type="ORF">LC20_03914</name>
</gene>
<protein>
    <submittedName>
        <fullName evidence="1">Uncharacterized protein</fullName>
    </submittedName>
</protein>
<dbReference type="KEGG" id="yel:LC20_03914"/>
<sequence length="120" mass="13615">MDNKEYYARKTIDYLEAIYRVIKGDRLTAETLAKEGSDTAKMIVLLKGAEDHLQKAIENYTYATHAREKFFGSLSSDELGKTIKFLRGHADFLEKAGVNEVIEYQGIGIDWINAQDGEIH</sequence>
<dbReference type="EMBL" id="CP007448">
    <property type="protein sequence ID" value="AHM75167.1"/>
    <property type="molecule type" value="Genomic_DNA"/>
</dbReference>
<accession>A0A7U4GH21</accession>
<evidence type="ECO:0000313" key="1">
    <source>
        <dbReference type="EMBL" id="AHM75167.1"/>
    </source>
</evidence>
<name>A0A7U4GH21_YEREN</name>
<evidence type="ECO:0000313" key="2">
    <source>
        <dbReference type="Proteomes" id="UP000230961"/>
    </source>
</evidence>
<dbReference type="Proteomes" id="UP000230961">
    <property type="component" value="Chromosome"/>
</dbReference>